<feature type="transmembrane region" description="Helical" evidence="3">
    <location>
        <begin position="292"/>
        <end position="309"/>
    </location>
</feature>
<evidence type="ECO:0000256" key="1">
    <source>
        <dbReference type="SAM" id="Coils"/>
    </source>
</evidence>
<evidence type="ECO:0000313" key="5">
    <source>
        <dbReference type="Proteomes" id="UP000059425"/>
    </source>
</evidence>
<feature type="coiled-coil region" evidence="1">
    <location>
        <begin position="167"/>
        <end position="271"/>
    </location>
</feature>
<keyword evidence="3" id="KW-0812">Transmembrane</keyword>
<reference evidence="5" key="1">
    <citation type="submission" date="2015-09" db="EMBL/GenBank/DDBJ databases">
        <title>Whole genome sequence of Pseudomonas fluorescens FW300-N2C3.</title>
        <authorList>
            <person name="Ray J."/>
            <person name="Melnyk R."/>
            <person name="Deutschbauer A."/>
        </authorList>
    </citation>
    <scope>NUCLEOTIDE SEQUENCE [LARGE SCALE GENOMIC DNA]</scope>
    <source>
        <strain evidence="5">FW300-N2C3</strain>
    </source>
</reference>
<evidence type="ECO:0000313" key="4">
    <source>
        <dbReference type="EMBL" id="ALI05612.1"/>
    </source>
</evidence>
<dbReference type="RefSeq" id="WP_060738374.1">
    <property type="nucleotide sequence ID" value="NZ_CP012831.1"/>
</dbReference>
<reference evidence="4 5" key="2">
    <citation type="journal article" date="2018" name="Nature">
        <title>Mutant phenotypes for thousands of bacterial genes of unknown function.</title>
        <authorList>
            <person name="Price M.N."/>
            <person name="Wetmore K.M."/>
            <person name="Waters R.J."/>
            <person name="Callaghan M."/>
            <person name="Ray J."/>
            <person name="Liu H."/>
            <person name="Kuehl J.V."/>
            <person name="Melnyk R.A."/>
            <person name="Lamson J.S."/>
            <person name="Suh Y."/>
            <person name="Carlson H.K."/>
            <person name="Esquivel Z."/>
            <person name="Sadeeshkumar H."/>
            <person name="Chakraborty R."/>
            <person name="Zane G.M."/>
            <person name="Rubin B.E."/>
            <person name="Wall J.D."/>
            <person name="Visel A."/>
            <person name="Bristow J."/>
            <person name="Blow M.J."/>
            <person name="Arkin A.P."/>
            <person name="Deutschbauer A.M."/>
        </authorList>
    </citation>
    <scope>NUCLEOTIDE SEQUENCE [LARGE SCALE GENOMIC DNA]</scope>
    <source>
        <strain evidence="4 5">FW300-N2C3</strain>
    </source>
</reference>
<protein>
    <submittedName>
        <fullName evidence="4">Uncharacterized protein</fullName>
    </submittedName>
</protein>
<dbReference type="Proteomes" id="UP000059425">
    <property type="component" value="Chromosome"/>
</dbReference>
<sequence length="457" mass="51376">MNLITTEELDATLEEYDAKLPKIDGIKSILWKTTNQCQVLLNESAAITKPVKITGAAKRFTPNGLFYLEYLSFNGTSPRLANSLTVIVKPVDAPIFTLKLKSNKDTTFSFGFVRKFCEWFEIYSTVSSPKPLLTKINVYGTDSVQLTNFANDIEFIIHSRDNFESIKEELKKEITDSTTKHIALTEQNTELNRTVTTYHLELNRLEKLLENSQTQLQEESSKLIQLKLEANHAEERLTSASNNITQLQETSDELNKNISVLNSELKKLTSDKNLISDEYGPYVKEGSSQAKVYSALMTIPLAAIFFSIYQLYAGASKLLATENQSAIEILAAFILRIPFAAIFGVAIYYSWKIASAMIQRVFKIHSDRLTLAKLLVVARETVHSSAKNLSITDHEKFQEQTSLKIEVLKSHMARDLNEGFSYKPVPNQKQTVKEASAEASPEAVNDELVPQDLRSPA</sequence>
<keyword evidence="1" id="KW-0175">Coiled coil</keyword>
<evidence type="ECO:0000256" key="2">
    <source>
        <dbReference type="SAM" id="MobiDB-lite"/>
    </source>
</evidence>
<gene>
    <name evidence="4" type="ORF">AO356_02090</name>
</gene>
<feature type="transmembrane region" description="Helical" evidence="3">
    <location>
        <begin position="329"/>
        <end position="351"/>
    </location>
</feature>
<proteinExistence type="predicted"/>
<dbReference type="AlphaFoldDB" id="A0A0N7H1D2"/>
<accession>A0A0N7H1D2</accession>
<organism evidence="4 5">
    <name type="scientific">Pseudomonas fluorescens</name>
    <dbReference type="NCBI Taxonomy" id="294"/>
    <lineage>
        <taxon>Bacteria</taxon>
        <taxon>Pseudomonadati</taxon>
        <taxon>Pseudomonadota</taxon>
        <taxon>Gammaproteobacteria</taxon>
        <taxon>Pseudomonadales</taxon>
        <taxon>Pseudomonadaceae</taxon>
        <taxon>Pseudomonas</taxon>
    </lineage>
</organism>
<dbReference type="EMBL" id="CP012831">
    <property type="protein sequence ID" value="ALI05612.1"/>
    <property type="molecule type" value="Genomic_DNA"/>
</dbReference>
<keyword evidence="3" id="KW-0472">Membrane</keyword>
<dbReference type="Gene3D" id="1.20.1170.10">
    <property type="match status" value="1"/>
</dbReference>
<feature type="region of interest" description="Disordered" evidence="2">
    <location>
        <begin position="419"/>
        <end position="457"/>
    </location>
</feature>
<dbReference type="OrthoDB" id="6894078at2"/>
<evidence type="ECO:0000256" key="3">
    <source>
        <dbReference type="SAM" id="Phobius"/>
    </source>
</evidence>
<name>A0A0N7H1D2_PSEFL</name>
<keyword evidence="3" id="KW-1133">Transmembrane helix</keyword>